<evidence type="ECO:0000313" key="3">
    <source>
        <dbReference type="EMBL" id="HJA84751.1"/>
    </source>
</evidence>
<sequence length="118" mass="12447">MNKKHILAAAIASMSLFVSCTNTSSQLPEEPKDKQEYTDKNGNTWIYNAAMMYWMMRASQNVGGGTYYYYPNSGKFTNSAGATVTPPPSVASGIKSATSSSGAKPAFGSTGKSHSSAA</sequence>
<evidence type="ECO:0000313" key="4">
    <source>
        <dbReference type="Proteomes" id="UP000823862"/>
    </source>
</evidence>
<comment type="caution">
    <text evidence="3">The sequence shown here is derived from an EMBL/GenBank/DDBJ whole genome shotgun (WGS) entry which is preliminary data.</text>
</comment>
<feature type="region of interest" description="Disordered" evidence="1">
    <location>
        <begin position="80"/>
        <end position="118"/>
    </location>
</feature>
<proteinExistence type="predicted"/>
<accession>A0A9D2KT37</accession>
<dbReference type="PROSITE" id="PS51257">
    <property type="entry name" value="PROKAR_LIPOPROTEIN"/>
    <property type="match status" value="1"/>
</dbReference>
<name>A0A9D2KT37_9BACE</name>
<reference evidence="3" key="1">
    <citation type="journal article" date="2021" name="PeerJ">
        <title>Extensive microbial diversity within the chicken gut microbiome revealed by metagenomics and culture.</title>
        <authorList>
            <person name="Gilroy R."/>
            <person name="Ravi A."/>
            <person name="Getino M."/>
            <person name="Pursley I."/>
            <person name="Horton D.L."/>
            <person name="Alikhan N.F."/>
            <person name="Baker D."/>
            <person name="Gharbi K."/>
            <person name="Hall N."/>
            <person name="Watson M."/>
            <person name="Adriaenssens E.M."/>
            <person name="Foster-Nyarko E."/>
            <person name="Jarju S."/>
            <person name="Secka A."/>
            <person name="Antonio M."/>
            <person name="Oren A."/>
            <person name="Chaudhuri R.R."/>
            <person name="La Ragione R."/>
            <person name="Hildebrand F."/>
            <person name="Pallen M.J."/>
        </authorList>
    </citation>
    <scope>NUCLEOTIDE SEQUENCE</scope>
    <source>
        <strain evidence="3">ChiHjej12B11-9795</strain>
    </source>
</reference>
<feature type="chain" id="PRO_5039445428" evidence="2">
    <location>
        <begin position="21"/>
        <end position="118"/>
    </location>
</feature>
<dbReference type="EMBL" id="DWZI01000003">
    <property type="protein sequence ID" value="HJA84751.1"/>
    <property type="molecule type" value="Genomic_DNA"/>
</dbReference>
<organism evidence="3 4">
    <name type="scientific">Candidatus Bacteroides avicola</name>
    <dbReference type="NCBI Taxonomy" id="2838468"/>
    <lineage>
        <taxon>Bacteria</taxon>
        <taxon>Pseudomonadati</taxon>
        <taxon>Bacteroidota</taxon>
        <taxon>Bacteroidia</taxon>
        <taxon>Bacteroidales</taxon>
        <taxon>Bacteroidaceae</taxon>
        <taxon>Bacteroides</taxon>
    </lineage>
</organism>
<protein>
    <submittedName>
        <fullName evidence="3">Uncharacterized protein</fullName>
    </submittedName>
</protein>
<dbReference type="Proteomes" id="UP000823862">
    <property type="component" value="Unassembled WGS sequence"/>
</dbReference>
<feature type="signal peptide" evidence="2">
    <location>
        <begin position="1"/>
        <end position="20"/>
    </location>
</feature>
<gene>
    <name evidence="3" type="ORF">H9950_00875</name>
</gene>
<evidence type="ECO:0000256" key="1">
    <source>
        <dbReference type="SAM" id="MobiDB-lite"/>
    </source>
</evidence>
<dbReference type="AlphaFoldDB" id="A0A9D2KT37"/>
<evidence type="ECO:0000256" key="2">
    <source>
        <dbReference type="SAM" id="SignalP"/>
    </source>
</evidence>
<reference evidence="3" key="2">
    <citation type="submission" date="2021-04" db="EMBL/GenBank/DDBJ databases">
        <authorList>
            <person name="Gilroy R."/>
        </authorList>
    </citation>
    <scope>NUCLEOTIDE SEQUENCE</scope>
    <source>
        <strain evidence="3">ChiHjej12B11-9795</strain>
    </source>
</reference>
<keyword evidence="2" id="KW-0732">Signal</keyword>